<feature type="active site" evidence="5">
    <location>
        <position position="245"/>
    </location>
</feature>
<protein>
    <recommendedName>
        <fullName evidence="5">Pimeloyl-[acyl-carrier protein] methyl ester esterase</fullName>
        <ecNumber evidence="5">3.1.1.85</ecNumber>
    </recommendedName>
    <alternativeName>
        <fullName evidence="5">Biotin synthesis protein BioH</fullName>
    </alternativeName>
    <alternativeName>
        <fullName evidence="5">Carboxylesterase BioH</fullName>
    </alternativeName>
</protein>
<dbReference type="PANTHER" id="PTHR43798:SF31">
    <property type="entry name" value="AB HYDROLASE SUPERFAMILY PROTEIN YCLE"/>
    <property type="match status" value="1"/>
</dbReference>
<dbReference type="Proteomes" id="UP001366060">
    <property type="component" value="Unassembled WGS sequence"/>
</dbReference>
<evidence type="ECO:0000256" key="4">
    <source>
        <dbReference type="ARBA" id="ARBA00022801"/>
    </source>
</evidence>
<evidence type="ECO:0000256" key="1">
    <source>
        <dbReference type="ARBA" id="ARBA00022487"/>
    </source>
</evidence>
<comment type="subcellular location">
    <subcellularLocation>
        <location evidence="5">Cytoplasm</location>
    </subcellularLocation>
</comment>
<feature type="active site" description="Nucleophile" evidence="5">
    <location>
        <position position="92"/>
    </location>
</feature>
<keyword evidence="8" id="KW-1185">Reference proteome</keyword>
<sequence>MSIEHKNNVQVNQQVSYKVIGSGKNLVLIHGWGVNSAVWLPIIEQLSEHYCVYLVDLPGFGEQPELTDYSLASITETLLGKLPQNAVWCGWSLGGLIATYVALHFPERVEKLIQVCASLKFVEQGQWSGVKKEVFEAFKVGVTKQPKKTLNRFLSLQSMGSDSVKTDIATIKSLLVDQTEPKQSALIAGLDLLNEVDLRTEFSELAVPCLSIFGEKDSLVPMGNVTTLLELNPSNQQVIFERSSHMPFISESNLFKATLIDFIER</sequence>
<evidence type="ECO:0000313" key="7">
    <source>
        <dbReference type="EMBL" id="MEL0658583.1"/>
    </source>
</evidence>
<name>A0ABU9HA28_9GAMM</name>
<dbReference type="InterPro" id="IPR000073">
    <property type="entry name" value="AB_hydrolase_1"/>
</dbReference>
<keyword evidence="4 5" id="KW-0378">Hydrolase</keyword>
<dbReference type="SUPFAM" id="SSF53474">
    <property type="entry name" value="alpha/beta-Hydrolases"/>
    <property type="match status" value="1"/>
</dbReference>
<comment type="caution">
    <text evidence="7">The sequence shown here is derived from an EMBL/GenBank/DDBJ whole genome shotgun (WGS) entry which is preliminary data.</text>
</comment>
<dbReference type="InterPro" id="IPR029058">
    <property type="entry name" value="AB_hydrolase_fold"/>
</dbReference>
<proteinExistence type="inferred from homology"/>
<dbReference type="InterPro" id="IPR050266">
    <property type="entry name" value="AB_hydrolase_sf"/>
</dbReference>
<evidence type="ECO:0000313" key="8">
    <source>
        <dbReference type="Proteomes" id="UP001366060"/>
    </source>
</evidence>
<dbReference type="Pfam" id="PF00561">
    <property type="entry name" value="Abhydrolase_1"/>
    <property type="match status" value="1"/>
</dbReference>
<keyword evidence="1 5" id="KW-0719">Serine esterase</keyword>
<organism evidence="7 8">
    <name type="scientific">Psychromonas arctica</name>
    <dbReference type="NCBI Taxonomy" id="168275"/>
    <lineage>
        <taxon>Bacteria</taxon>
        <taxon>Pseudomonadati</taxon>
        <taxon>Pseudomonadota</taxon>
        <taxon>Gammaproteobacteria</taxon>
        <taxon>Alteromonadales</taxon>
        <taxon>Psychromonadaceae</taxon>
        <taxon>Psychromonas</taxon>
    </lineage>
</organism>
<evidence type="ECO:0000256" key="5">
    <source>
        <dbReference type="HAMAP-Rule" id="MF_01260"/>
    </source>
</evidence>
<comment type="similarity">
    <text evidence="5">Belongs to the AB hydrolase superfamily. Carboxylesterase BioH family.</text>
</comment>
<comment type="catalytic activity">
    <reaction evidence="5">
        <text>6-carboxyhexanoyl-[ACP] methyl ester + H2O = 6-carboxyhexanoyl-[ACP] + methanol + H(+)</text>
        <dbReference type="Rhea" id="RHEA:42700"/>
        <dbReference type="Rhea" id="RHEA-COMP:9955"/>
        <dbReference type="Rhea" id="RHEA-COMP:10186"/>
        <dbReference type="ChEBI" id="CHEBI:15377"/>
        <dbReference type="ChEBI" id="CHEBI:15378"/>
        <dbReference type="ChEBI" id="CHEBI:17790"/>
        <dbReference type="ChEBI" id="CHEBI:78846"/>
        <dbReference type="ChEBI" id="CHEBI:82735"/>
        <dbReference type="EC" id="3.1.1.85"/>
    </reaction>
</comment>
<dbReference type="HAMAP" id="MF_01260">
    <property type="entry name" value="Carboxylester"/>
    <property type="match status" value="1"/>
</dbReference>
<comment type="subunit">
    <text evidence="5">Monomer.</text>
</comment>
<evidence type="ECO:0000256" key="3">
    <source>
        <dbReference type="ARBA" id="ARBA00022756"/>
    </source>
</evidence>
<evidence type="ECO:0000259" key="6">
    <source>
        <dbReference type="Pfam" id="PF00561"/>
    </source>
</evidence>
<gene>
    <name evidence="5 7" type="primary">bioH</name>
    <name evidence="7" type="ORF">V6255_05450</name>
</gene>
<dbReference type="InterPro" id="IPR010076">
    <property type="entry name" value="BioH"/>
</dbReference>
<feature type="binding site" evidence="5">
    <location>
        <begin position="153"/>
        <end position="157"/>
    </location>
    <ligand>
        <name>substrate</name>
    </ligand>
</feature>
<dbReference type="EMBL" id="JBAKBA010000009">
    <property type="protein sequence ID" value="MEL0658583.1"/>
    <property type="molecule type" value="Genomic_DNA"/>
</dbReference>
<dbReference type="RefSeq" id="WP_341627232.1">
    <property type="nucleotide sequence ID" value="NZ_JBAKBA010000009.1"/>
</dbReference>
<accession>A0ABU9HA28</accession>
<dbReference type="PANTHER" id="PTHR43798">
    <property type="entry name" value="MONOACYLGLYCEROL LIPASE"/>
    <property type="match status" value="1"/>
</dbReference>
<feature type="domain" description="AB hydrolase-1" evidence="6">
    <location>
        <begin position="25"/>
        <end position="251"/>
    </location>
</feature>
<keyword evidence="3 5" id="KW-0093">Biotin biosynthesis</keyword>
<dbReference type="Gene3D" id="3.40.50.1820">
    <property type="entry name" value="alpha/beta hydrolase"/>
    <property type="match status" value="1"/>
</dbReference>
<dbReference type="EC" id="3.1.1.85" evidence="5"/>
<comment type="pathway">
    <text evidence="5">Cofactor biosynthesis; biotin biosynthesis.</text>
</comment>
<feature type="binding site" evidence="5">
    <location>
        <position position="32"/>
    </location>
    <ligand>
        <name>substrate</name>
    </ligand>
</feature>
<feature type="binding site" evidence="5">
    <location>
        <begin position="92"/>
        <end position="93"/>
    </location>
    <ligand>
        <name>substrate</name>
    </ligand>
</feature>
<reference evidence="7 8" key="1">
    <citation type="submission" date="2024-02" db="EMBL/GenBank/DDBJ databases">
        <title>Bacteria isolated from the canopy kelp, Nereocystis luetkeana.</title>
        <authorList>
            <person name="Pfister C.A."/>
            <person name="Younker I.T."/>
            <person name="Light S.H."/>
        </authorList>
    </citation>
    <scope>NUCLEOTIDE SEQUENCE [LARGE SCALE GENOMIC DNA]</scope>
    <source>
        <strain evidence="7 8">TI.2.07</strain>
    </source>
</reference>
<feature type="active site" evidence="5">
    <location>
        <position position="217"/>
    </location>
</feature>
<dbReference type="GO" id="GO:0090499">
    <property type="term" value="F:pimelyl-[acyl-carrier protein] methyl ester esterase activity"/>
    <property type="evidence" value="ECO:0007669"/>
    <property type="project" value="UniProtKB-EC"/>
</dbReference>
<keyword evidence="2 5" id="KW-0963">Cytoplasm</keyword>
<feature type="binding site" evidence="5">
    <location>
        <position position="245"/>
    </location>
    <ligand>
        <name>substrate</name>
    </ligand>
</feature>
<dbReference type="NCBIfam" id="TIGR01738">
    <property type="entry name" value="bioH"/>
    <property type="match status" value="1"/>
</dbReference>
<comment type="function">
    <text evidence="5">The physiological role of BioH is to remove the methyl group introduced by BioC when the pimeloyl moiety is complete. It allows to synthesize pimeloyl-ACP via the fatty acid synthetic pathway through the hydrolysis of the ester bonds of pimeloyl-ACP esters.</text>
</comment>
<evidence type="ECO:0000256" key="2">
    <source>
        <dbReference type="ARBA" id="ARBA00022490"/>
    </source>
</evidence>